<dbReference type="InterPro" id="IPR013786">
    <property type="entry name" value="AcylCoA_DH/ox_N"/>
</dbReference>
<evidence type="ECO:0000259" key="8">
    <source>
        <dbReference type="Pfam" id="PF02771"/>
    </source>
</evidence>
<evidence type="ECO:0000259" key="7">
    <source>
        <dbReference type="Pfam" id="PF02770"/>
    </source>
</evidence>
<dbReference type="Pfam" id="PF02771">
    <property type="entry name" value="Acyl-CoA_dh_N"/>
    <property type="match status" value="1"/>
</dbReference>
<protein>
    <submittedName>
        <fullName evidence="9">Acyl-CoA/acyl-ACP dehydrogenase</fullName>
    </submittedName>
</protein>
<dbReference type="InterPro" id="IPR006091">
    <property type="entry name" value="Acyl-CoA_Oxase/DH_mid-dom"/>
</dbReference>
<keyword evidence="4 5" id="KW-0274">FAD</keyword>
<dbReference type="SUPFAM" id="SSF47203">
    <property type="entry name" value="Acyl-CoA dehydrogenase C-terminal domain-like"/>
    <property type="match status" value="1"/>
</dbReference>
<evidence type="ECO:0000259" key="6">
    <source>
        <dbReference type="Pfam" id="PF00441"/>
    </source>
</evidence>
<dbReference type="InterPro" id="IPR009100">
    <property type="entry name" value="AcylCoA_DH/oxidase_NM_dom_sf"/>
</dbReference>
<dbReference type="PANTHER" id="PTHR43884:SF12">
    <property type="entry name" value="ISOVALERYL-COA DEHYDROGENASE, MITOCHONDRIAL-RELATED"/>
    <property type="match status" value="1"/>
</dbReference>
<feature type="domain" description="Acyl-CoA dehydrogenase/oxidase N-terminal" evidence="8">
    <location>
        <begin position="11"/>
        <end position="122"/>
    </location>
</feature>
<reference evidence="9 10" key="1">
    <citation type="journal article" date="2021" name="Microbiol. Resour. Announc.">
        <title>Complete Genome Sequences of Two Rhodococcus sp. Strains with Large and Linear Chromosomes, Isolated from Apple Rhizosphere.</title>
        <authorList>
            <person name="Benning S."/>
            <person name="Brugnone N."/>
            <person name="Siani R."/>
            <person name="Kublik S."/>
            <person name="Schloter M."/>
            <person name="Rad V."/>
        </authorList>
    </citation>
    <scope>NUCLEOTIDE SEQUENCE [LARGE SCALE GENOMIC DNA]</scope>
    <source>
        <strain evidence="9 10">R79</strain>
    </source>
</reference>
<dbReference type="SUPFAM" id="SSF56645">
    <property type="entry name" value="Acyl-CoA dehydrogenase NM domain-like"/>
    <property type="match status" value="1"/>
</dbReference>
<feature type="domain" description="Acyl-CoA dehydrogenase/oxidase C-terminal" evidence="6">
    <location>
        <begin position="236"/>
        <end position="385"/>
    </location>
</feature>
<dbReference type="Gene3D" id="1.20.140.10">
    <property type="entry name" value="Butyryl-CoA Dehydrogenase, subunit A, domain 3"/>
    <property type="match status" value="1"/>
</dbReference>
<evidence type="ECO:0000313" key="10">
    <source>
        <dbReference type="Proteomes" id="UP000662986"/>
    </source>
</evidence>
<sequence length="393" mass="42777">MATKPYFYQKDRLELRDAVRKLCSQFSLDYWEEHDRTGTFPDEFAQAFADAGFKGIIIPEEYGGGGGKIGDLLAVMEEVTASGGGNNASSSIQIPLLCVPSLLAFGTEEQKREFLPKIASGELFVTFGVTEPDAGTDTTQITTTATPTDGGWLINGTKVWNSGALVGNKVMLLVRTSKTEPDGRKGDGLTLFLTDLQVPTIAIKKIPKIGRNAVASAELFISDHFVRPEEVVGEVGKGFYHLLHSLNGERLILSAVALGMGRWAVENATRYANERVVFGRPIGKNQAVQHPLARGHLNLLAASEVLKRAAEEYELNGPGAIGGLANAAKYLATEAAFAASDDAMQVFGGYSFAREYHIGRHWIESRLQRIAPINNQMILNYIAERELGLPRSY</sequence>
<dbReference type="Gene3D" id="1.10.540.10">
    <property type="entry name" value="Acyl-CoA dehydrogenase/oxidase, N-terminal domain"/>
    <property type="match status" value="1"/>
</dbReference>
<evidence type="ECO:0000256" key="4">
    <source>
        <dbReference type="ARBA" id="ARBA00022827"/>
    </source>
</evidence>
<evidence type="ECO:0000256" key="5">
    <source>
        <dbReference type="RuleBase" id="RU362125"/>
    </source>
</evidence>
<evidence type="ECO:0000256" key="3">
    <source>
        <dbReference type="ARBA" id="ARBA00022630"/>
    </source>
</evidence>
<dbReference type="InterPro" id="IPR037069">
    <property type="entry name" value="AcylCoA_DH/ox_N_sf"/>
</dbReference>
<dbReference type="Pfam" id="PF00441">
    <property type="entry name" value="Acyl-CoA_dh_1"/>
    <property type="match status" value="1"/>
</dbReference>
<dbReference type="RefSeq" id="WP_206009180.1">
    <property type="nucleotide sequence ID" value="NZ_CP070619.1"/>
</dbReference>
<dbReference type="PANTHER" id="PTHR43884">
    <property type="entry name" value="ACYL-COA DEHYDROGENASE"/>
    <property type="match status" value="1"/>
</dbReference>
<dbReference type="InterPro" id="IPR009075">
    <property type="entry name" value="AcylCo_DH/oxidase_C"/>
</dbReference>
<keyword evidence="5" id="KW-0560">Oxidoreductase</keyword>
<feature type="domain" description="Acyl-CoA oxidase/dehydrogenase middle" evidence="7">
    <location>
        <begin position="127"/>
        <end position="223"/>
    </location>
</feature>
<dbReference type="Proteomes" id="UP000662986">
    <property type="component" value="Chromosome"/>
</dbReference>
<keyword evidence="3 5" id="KW-0285">Flavoprotein</keyword>
<dbReference type="PIRSF" id="PIRSF016578">
    <property type="entry name" value="HsaA"/>
    <property type="match status" value="1"/>
</dbReference>
<dbReference type="CDD" id="cd00567">
    <property type="entry name" value="ACAD"/>
    <property type="match status" value="1"/>
</dbReference>
<dbReference type="InterPro" id="IPR036250">
    <property type="entry name" value="AcylCo_DH-like_C"/>
</dbReference>
<gene>
    <name evidence="9" type="ORF">JWS13_31055</name>
</gene>
<evidence type="ECO:0000256" key="1">
    <source>
        <dbReference type="ARBA" id="ARBA00001974"/>
    </source>
</evidence>
<proteinExistence type="inferred from homology"/>
<dbReference type="Gene3D" id="2.40.110.10">
    <property type="entry name" value="Butyryl-CoA Dehydrogenase, subunit A, domain 2"/>
    <property type="match status" value="1"/>
</dbReference>
<evidence type="ECO:0000313" key="9">
    <source>
        <dbReference type="EMBL" id="QSE92728.1"/>
    </source>
</evidence>
<evidence type="ECO:0000256" key="2">
    <source>
        <dbReference type="ARBA" id="ARBA00009347"/>
    </source>
</evidence>
<name>A0A974W7J6_9NOCA</name>
<accession>A0A974W7J6</accession>
<dbReference type="InterPro" id="IPR046373">
    <property type="entry name" value="Acyl-CoA_Oxase/DH_mid-dom_sf"/>
</dbReference>
<organism evidence="9 10">
    <name type="scientific">Rhodococcus pseudokoreensis</name>
    <dbReference type="NCBI Taxonomy" id="2811421"/>
    <lineage>
        <taxon>Bacteria</taxon>
        <taxon>Bacillati</taxon>
        <taxon>Actinomycetota</taxon>
        <taxon>Actinomycetes</taxon>
        <taxon>Mycobacteriales</taxon>
        <taxon>Nocardiaceae</taxon>
        <taxon>Rhodococcus</taxon>
    </lineage>
</organism>
<comment type="similarity">
    <text evidence="2 5">Belongs to the acyl-CoA dehydrogenase family.</text>
</comment>
<reference evidence="9 10" key="2">
    <citation type="journal article" date="2022" name="Arch. Microbiol.">
        <title>Rhodococcus pseudokoreensis sp. nov. isolated from the rhizosphere of young M26 apple rootstocks.</title>
        <authorList>
            <person name="Kampfer P."/>
            <person name="Glaeser S.P."/>
            <person name="Blom J."/>
            <person name="Wolf J."/>
            <person name="Benning S."/>
            <person name="Schloter M."/>
            <person name="Neumann-Schaal M."/>
        </authorList>
    </citation>
    <scope>NUCLEOTIDE SEQUENCE [LARGE SCALE GENOMIC DNA]</scope>
    <source>
        <strain evidence="9 10">R79</strain>
    </source>
</reference>
<dbReference type="Pfam" id="PF02770">
    <property type="entry name" value="Acyl-CoA_dh_M"/>
    <property type="match status" value="1"/>
</dbReference>
<comment type="cofactor">
    <cofactor evidence="1 5">
        <name>FAD</name>
        <dbReference type="ChEBI" id="CHEBI:57692"/>
    </cofactor>
</comment>
<dbReference type="EMBL" id="CP070619">
    <property type="protein sequence ID" value="QSE92728.1"/>
    <property type="molecule type" value="Genomic_DNA"/>
</dbReference>
<keyword evidence="10" id="KW-1185">Reference proteome</keyword>